<evidence type="ECO:0000256" key="13">
    <source>
        <dbReference type="ARBA" id="ARBA00023010"/>
    </source>
</evidence>
<dbReference type="CDD" id="cd18803">
    <property type="entry name" value="SF2_C_secA"/>
    <property type="match status" value="1"/>
</dbReference>
<dbReference type="InterPro" id="IPR014018">
    <property type="entry name" value="SecA_motor_DEAD"/>
</dbReference>
<reference evidence="21 22" key="1">
    <citation type="submission" date="2020-04" db="EMBL/GenBank/DDBJ databases">
        <title>Collinsella sp. KGMB02528 nov., an anaerobic actinobacterium isolated from human feces.</title>
        <authorList>
            <person name="Han K.-I."/>
            <person name="Eom M.K."/>
            <person name="Kim J.-S."/>
            <person name="Lee K.C."/>
            <person name="Suh M.K."/>
            <person name="Park S.-H."/>
            <person name="Lee J.H."/>
            <person name="Kang S.W."/>
            <person name="Park J.-E."/>
            <person name="Oh B.S."/>
            <person name="Yu S.Y."/>
            <person name="Choi S.-H."/>
            <person name="Lee D.H."/>
            <person name="Yoon H."/>
            <person name="Kim B.-Y."/>
            <person name="Lee J.H."/>
            <person name="Lee J.-S."/>
        </authorList>
    </citation>
    <scope>NUCLEOTIDE SEQUENCE [LARGE SCALE GENOMIC DNA]</scope>
    <source>
        <strain evidence="21 22">KGMB02528</strain>
    </source>
</reference>
<feature type="compositionally biased region" description="Basic residues" evidence="18">
    <location>
        <begin position="924"/>
        <end position="934"/>
    </location>
</feature>
<dbReference type="EC" id="7.4.2.8" evidence="15"/>
<evidence type="ECO:0000256" key="18">
    <source>
        <dbReference type="SAM" id="MobiDB-lite"/>
    </source>
</evidence>
<keyword evidence="17" id="KW-0175">Coiled coil</keyword>
<dbReference type="GO" id="GO:0005829">
    <property type="term" value="C:cytosol"/>
    <property type="evidence" value="ECO:0007669"/>
    <property type="project" value="TreeGrafter"/>
</dbReference>
<evidence type="ECO:0000256" key="17">
    <source>
        <dbReference type="SAM" id="Coils"/>
    </source>
</evidence>
<dbReference type="RefSeq" id="WP_169276921.1">
    <property type="nucleotide sequence ID" value="NZ_JABBCP010000001.1"/>
</dbReference>
<organism evidence="21 22">
    <name type="scientific">Collinsella acetigenes</name>
    <dbReference type="NCBI Taxonomy" id="2713419"/>
    <lineage>
        <taxon>Bacteria</taxon>
        <taxon>Bacillati</taxon>
        <taxon>Actinomycetota</taxon>
        <taxon>Coriobacteriia</taxon>
        <taxon>Coriobacteriales</taxon>
        <taxon>Coriobacteriaceae</taxon>
        <taxon>Collinsella</taxon>
    </lineage>
</organism>
<evidence type="ECO:0000256" key="16">
    <source>
        <dbReference type="RuleBase" id="RU003874"/>
    </source>
</evidence>
<keyword evidence="22" id="KW-1185">Reference proteome</keyword>
<evidence type="ECO:0000256" key="8">
    <source>
        <dbReference type="ARBA" id="ARBA00022741"/>
    </source>
</evidence>
<dbReference type="CDD" id="cd17928">
    <property type="entry name" value="DEXDc_SecA"/>
    <property type="match status" value="1"/>
</dbReference>
<dbReference type="FunFam" id="3.40.50.300:FF:000334">
    <property type="entry name" value="Protein translocase subunit SecA"/>
    <property type="match status" value="1"/>
</dbReference>
<proteinExistence type="inferred from homology"/>
<dbReference type="SUPFAM" id="SSF81886">
    <property type="entry name" value="Helical scaffold and wing domains of SecA"/>
    <property type="match status" value="1"/>
</dbReference>
<comment type="subcellular location">
    <subcellularLocation>
        <location evidence="15">Cell membrane</location>
        <topology evidence="15">Peripheral membrane protein</topology>
        <orientation evidence="15">Cytoplasmic side</orientation>
    </subcellularLocation>
    <subcellularLocation>
        <location evidence="15">Cytoplasm</location>
    </subcellularLocation>
    <subcellularLocation>
        <location evidence="2">Membrane</location>
        <topology evidence="2">Peripheral membrane protein</topology>
    </subcellularLocation>
    <text evidence="15">Distribution is 50-50.</text>
</comment>
<comment type="similarity">
    <text evidence="3 15 16">Belongs to the SecA family.</text>
</comment>
<dbReference type="Pfam" id="PF07516">
    <property type="entry name" value="SecA_SW"/>
    <property type="match status" value="1"/>
</dbReference>
<comment type="cofactor">
    <cofactor evidence="1">
        <name>Zn(2+)</name>
        <dbReference type="ChEBI" id="CHEBI:29105"/>
    </cofactor>
</comment>
<evidence type="ECO:0000256" key="12">
    <source>
        <dbReference type="ARBA" id="ARBA00022967"/>
    </source>
</evidence>
<dbReference type="GO" id="GO:0046872">
    <property type="term" value="F:metal ion binding"/>
    <property type="evidence" value="ECO:0007669"/>
    <property type="project" value="UniProtKB-KW"/>
</dbReference>
<dbReference type="PROSITE" id="PS51192">
    <property type="entry name" value="HELICASE_ATP_BIND_1"/>
    <property type="match status" value="1"/>
</dbReference>
<dbReference type="Pfam" id="PF01043">
    <property type="entry name" value="SecA_PP_bind"/>
    <property type="match status" value="1"/>
</dbReference>
<dbReference type="InterPro" id="IPR000185">
    <property type="entry name" value="SecA"/>
</dbReference>
<evidence type="ECO:0000313" key="22">
    <source>
        <dbReference type="Proteomes" id="UP000546970"/>
    </source>
</evidence>
<protein>
    <recommendedName>
        <fullName evidence="15 16">Protein translocase subunit SecA</fullName>
        <ecNumber evidence="15">7.4.2.8</ecNumber>
    </recommendedName>
</protein>
<dbReference type="PANTHER" id="PTHR30612:SF0">
    <property type="entry name" value="CHLOROPLAST PROTEIN-TRANSPORTING ATPASE"/>
    <property type="match status" value="1"/>
</dbReference>
<evidence type="ECO:0000256" key="4">
    <source>
        <dbReference type="ARBA" id="ARBA00022448"/>
    </source>
</evidence>
<evidence type="ECO:0000256" key="14">
    <source>
        <dbReference type="ARBA" id="ARBA00023136"/>
    </source>
</evidence>
<evidence type="ECO:0000259" key="20">
    <source>
        <dbReference type="PROSITE" id="PS51196"/>
    </source>
</evidence>
<dbReference type="NCBIfam" id="TIGR00963">
    <property type="entry name" value="secA"/>
    <property type="match status" value="1"/>
</dbReference>
<feature type="domain" description="SecA family profile" evidence="20">
    <location>
        <begin position="1"/>
        <end position="628"/>
    </location>
</feature>
<evidence type="ECO:0000256" key="7">
    <source>
        <dbReference type="ARBA" id="ARBA00022723"/>
    </source>
</evidence>
<keyword evidence="4 15" id="KW-0813">Transport</keyword>
<feature type="binding site" evidence="15">
    <location>
        <begin position="103"/>
        <end position="107"/>
    </location>
    <ligand>
        <name>ATP</name>
        <dbReference type="ChEBI" id="CHEBI:30616"/>
    </ligand>
</feature>
<dbReference type="Pfam" id="PF21090">
    <property type="entry name" value="P-loop_SecA"/>
    <property type="match status" value="1"/>
</dbReference>
<dbReference type="Gene3D" id="1.10.3060.10">
    <property type="entry name" value="Helical scaffold and wing domains of SecA"/>
    <property type="match status" value="1"/>
</dbReference>
<dbReference type="SUPFAM" id="SSF52540">
    <property type="entry name" value="P-loop containing nucleoside triphosphate hydrolases"/>
    <property type="match status" value="2"/>
</dbReference>
<feature type="binding site" evidence="15">
    <location>
        <position position="85"/>
    </location>
    <ligand>
        <name>ATP</name>
        <dbReference type="ChEBI" id="CHEBI:30616"/>
    </ligand>
</feature>
<keyword evidence="10 15" id="KW-0067">ATP-binding</keyword>
<keyword evidence="8 15" id="KW-0547">Nucleotide-binding</keyword>
<dbReference type="GO" id="GO:0008564">
    <property type="term" value="F:protein-exporting ATPase activity"/>
    <property type="evidence" value="ECO:0007669"/>
    <property type="project" value="UniProtKB-EC"/>
</dbReference>
<dbReference type="PANTHER" id="PTHR30612">
    <property type="entry name" value="SECA INNER MEMBRANE COMPONENT OF SEC PROTEIN SECRETION SYSTEM"/>
    <property type="match status" value="1"/>
</dbReference>
<dbReference type="SUPFAM" id="SSF81767">
    <property type="entry name" value="Pre-protein crosslinking domain of SecA"/>
    <property type="match status" value="1"/>
</dbReference>
<dbReference type="Gene3D" id="3.40.50.300">
    <property type="entry name" value="P-loop containing nucleotide triphosphate hydrolases"/>
    <property type="match status" value="2"/>
</dbReference>
<comment type="catalytic activity">
    <reaction evidence="15">
        <text>ATP + H2O + cellular proteinSide 1 = ADP + phosphate + cellular proteinSide 2.</text>
        <dbReference type="EC" id="7.4.2.8"/>
    </reaction>
</comment>
<keyword evidence="11 15" id="KW-0653">Protein transport</keyword>
<dbReference type="Proteomes" id="UP000546970">
    <property type="component" value="Unassembled WGS sequence"/>
</dbReference>
<feature type="coiled-coil region" evidence="17">
    <location>
        <begin position="529"/>
        <end position="556"/>
    </location>
</feature>
<dbReference type="InterPro" id="IPR036670">
    <property type="entry name" value="SecA_X-link_sf"/>
</dbReference>
<dbReference type="InterPro" id="IPR044722">
    <property type="entry name" value="SecA_SF2_C"/>
</dbReference>
<evidence type="ECO:0000256" key="10">
    <source>
        <dbReference type="ARBA" id="ARBA00022840"/>
    </source>
</evidence>
<keyword evidence="7" id="KW-0479">Metal-binding</keyword>
<keyword evidence="13 15" id="KW-0811">Translocation</keyword>
<dbReference type="PROSITE" id="PS01312">
    <property type="entry name" value="SECA"/>
    <property type="match status" value="1"/>
</dbReference>
<evidence type="ECO:0000256" key="1">
    <source>
        <dbReference type="ARBA" id="ARBA00001947"/>
    </source>
</evidence>
<evidence type="ECO:0000256" key="15">
    <source>
        <dbReference type="HAMAP-Rule" id="MF_01382"/>
    </source>
</evidence>
<feature type="region of interest" description="Disordered" evidence="18">
    <location>
        <begin position="891"/>
        <end position="934"/>
    </location>
</feature>
<dbReference type="GO" id="GO:0065002">
    <property type="term" value="P:intracellular protein transmembrane transport"/>
    <property type="evidence" value="ECO:0007669"/>
    <property type="project" value="UniProtKB-UniRule"/>
</dbReference>
<dbReference type="InterPro" id="IPR027417">
    <property type="entry name" value="P-loop_NTPase"/>
</dbReference>
<dbReference type="InterPro" id="IPR020937">
    <property type="entry name" value="SecA_CS"/>
</dbReference>
<dbReference type="GO" id="GO:0005524">
    <property type="term" value="F:ATP binding"/>
    <property type="evidence" value="ECO:0007669"/>
    <property type="project" value="UniProtKB-UniRule"/>
</dbReference>
<keyword evidence="5 15" id="KW-1003">Cell membrane</keyword>
<dbReference type="HAMAP" id="MF_01382">
    <property type="entry name" value="SecA"/>
    <property type="match status" value="1"/>
</dbReference>
<keyword evidence="6 15" id="KW-0963">Cytoplasm</keyword>
<dbReference type="InterPro" id="IPR004027">
    <property type="entry name" value="SEC_C_motif"/>
</dbReference>
<evidence type="ECO:0000256" key="5">
    <source>
        <dbReference type="ARBA" id="ARBA00022475"/>
    </source>
</evidence>
<dbReference type="PRINTS" id="PR00906">
    <property type="entry name" value="SECA"/>
</dbReference>
<evidence type="ECO:0000256" key="2">
    <source>
        <dbReference type="ARBA" id="ARBA00004170"/>
    </source>
</evidence>
<evidence type="ECO:0000256" key="11">
    <source>
        <dbReference type="ARBA" id="ARBA00022927"/>
    </source>
</evidence>
<evidence type="ECO:0000259" key="19">
    <source>
        <dbReference type="PROSITE" id="PS51192"/>
    </source>
</evidence>
<comment type="caution">
    <text evidence="21">The sequence shown here is derived from an EMBL/GenBank/DDBJ whole genome shotgun (WGS) entry which is preliminary data.</text>
</comment>
<keyword evidence="14 15" id="KW-0472">Membrane</keyword>
<dbReference type="GO" id="GO:0017038">
    <property type="term" value="P:protein import"/>
    <property type="evidence" value="ECO:0007669"/>
    <property type="project" value="InterPro"/>
</dbReference>
<dbReference type="Pfam" id="PF02810">
    <property type="entry name" value="SEC-C"/>
    <property type="match status" value="1"/>
</dbReference>
<dbReference type="GO" id="GO:0006605">
    <property type="term" value="P:protein targeting"/>
    <property type="evidence" value="ECO:0007669"/>
    <property type="project" value="UniProtKB-UniRule"/>
</dbReference>
<gene>
    <name evidence="15 21" type="primary">secA</name>
    <name evidence="21" type="ORF">HF320_02750</name>
</gene>
<dbReference type="InterPro" id="IPR036266">
    <property type="entry name" value="SecA_Wing/Scaffold_sf"/>
</dbReference>
<dbReference type="SMART" id="SM00957">
    <property type="entry name" value="SecA_DEAD"/>
    <property type="match status" value="1"/>
</dbReference>
<dbReference type="EMBL" id="JABBCP010000001">
    <property type="protein sequence ID" value="NMF55255.1"/>
    <property type="molecule type" value="Genomic_DNA"/>
</dbReference>
<comment type="function">
    <text evidence="15">Part of the Sec protein translocase complex. Interacts with the SecYEG preprotein conducting channel. Has a central role in coupling the hydrolysis of ATP to the transfer of proteins into and across the cell membrane, serving as an ATP-driven molecular motor driving the stepwise translocation of polypeptide chains across the membrane.</text>
</comment>
<dbReference type="InterPro" id="IPR011116">
    <property type="entry name" value="SecA_Wing/Scaffold"/>
</dbReference>
<dbReference type="FunFam" id="3.40.50.300:FF:000113">
    <property type="entry name" value="Preprotein translocase subunit SecA"/>
    <property type="match status" value="1"/>
</dbReference>
<dbReference type="GO" id="GO:0043952">
    <property type="term" value="P:protein transport by the Sec complex"/>
    <property type="evidence" value="ECO:0007669"/>
    <property type="project" value="UniProtKB-ARBA"/>
</dbReference>
<dbReference type="SMART" id="SM00958">
    <property type="entry name" value="SecA_PP_bind"/>
    <property type="match status" value="1"/>
</dbReference>
<dbReference type="InterPro" id="IPR014001">
    <property type="entry name" value="Helicase_ATP-bd"/>
</dbReference>
<evidence type="ECO:0000256" key="9">
    <source>
        <dbReference type="ARBA" id="ARBA00022833"/>
    </source>
</evidence>
<dbReference type="FunFam" id="3.90.1440.10:FF:000002">
    <property type="entry name" value="Protein translocase subunit SecA"/>
    <property type="match status" value="1"/>
</dbReference>
<dbReference type="Pfam" id="PF07517">
    <property type="entry name" value="SecA_DEAD"/>
    <property type="match status" value="1"/>
</dbReference>
<feature type="binding site" evidence="15">
    <location>
        <position position="509"/>
    </location>
    <ligand>
        <name>ATP</name>
        <dbReference type="ChEBI" id="CHEBI:30616"/>
    </ligand>
</feature>
<evidence type="ECO:0000313" key="21">
    <source>
        <dbReference type="EMBL" id="NMF55255.1"/>
    </source>
</evidence>
<comment type="subunit">
    <text evidence="15">Monomer and homodimer. Part of the essential Sec protein translocation apparatus which comprises SecA, SecYEG and auxiliary proteins SecDF. Other proteins may also be involved.</text>
</comment>
<keyword evidence="9" id="KW-0862">Zinc</keyword>
<dbReference type="AlphaFoldDB" id="A0A7X9UB49"/>
<dbReference type="InterPro" id="IPR011130">
    <property type="entry name" value="SecA_preprotein_X-link_dom"/>
</dbReference>
<sequence length="934" mass="104318">MGFMSKLLSFGSDKDIKRYEKIVEKINDLEPDFVKMTDEELAGQTVKFRERYEAGETLDALLPEAFATVREASKRTLGMRHFDVQLIGAMALHEGMIAEMKTGEGKTLVSTLAGYLNAIPAKGVHIVTVNDYLAKRDSEWMGKIYRFLGMTVGLLQNGMPLEDKLPAYAADVTYGTNSEFGFDYLRDNMVVRAGQRVQRGHAYAIVDEVDSILIDEARTPLIISGAGTKSASTYKDFARAVRGLERGEEVQHDMLASVEPQEETGDYVMDEAKHTIAATERGLKKIEQRLGIEDIYADLSGQLVNHLQQALKAQYMFHRDKQYVVQNGEVKIVDEFTGRIMEGRRYSEGLHQAIEAKEGVLVREENQTLATITLQNYFRLYDKLSGMTGTALTEDAEFREIYKLPVQVIPPNKPVIRVDHDDLVYRTIDAKFNAVADDVEARHAKGQPVLVGTVSIESSEKLSRLLDSRGIKHAILNAKFHEHEAHIVAQAGRYGAVTIATNMAGRGTDILLGGNPDELAREMLANAGIEMADATLEQLESAREQAVATCKAERERVLAAGGLTVIGTERHESRRIDNQLRGRSGRQGDPGETQFYLSLEDDLMRLFGGDKMDRISNMMISADMPDDMPIQHKFVSKAVESAQRKVENINFSMRKNVLEYDDVMNKQRQVIYAERNMVLDGKDLSDHVSDVIKDTVARCVQEFCATDSHEGERDLEGLHKWVVELTGNVNAPQFADSAYDELNAEVLAYVQKCYDAKAERLGDDLMRELNCQVMLRVIDTRWMNYLQEMDYLKTGIGLRGFGQRDPLVEYKSEAFAAFQTLVDTMYEDYLRTVLRIEIKSAPEPAHDAPAELEGAQYSGPGEVDGDDASATVRREAAVRARTAVTGGSGAANSFGHVQTYRKDESDDPYVNVGRNEPCPCGSGKKFKNCHGRNR</sequence>
<dbReference type="InterPro" id="IPR011115">
    <property type="entry name" value="SecA_DEAD"/>
</dbReference>
<accession>A0A7X9UB49</accession>
<dbReference type="NCBIfam" id="NF009538">
    <property type="entry name" value="PRK12904.1"/>
    <property type="match status" value="1"/>
</dbReference>
<evidence type="ECO:0000256" key="3">
    <source>
        <dbReference type="ARBA" id="ARBA00007650"/>
    </source>
</evidence>
<dbReference type="Gene3D" id="3.10.450.50">
    <property type="match status" value="1"/>
</dbReference>
<dbReference type="Gene3D" id="3.90.1440.10">
    <property type="entry name" value="SecA, preprotein cross-linking domain"/>
    <property type="match status" value="1"/>
</dbReference>
<keyword evidence="12 15" id="KW-1278">Translocase</keyword>
<dbReference type="GO" id="GO:0005886">
    <property type="term" value="C:plasma membrane"/>
    <property type="evidence" value="ECO:0007669"/>
    <property type="project" value="UniProtKB-SubCell"/>
</dbReference>
<feature type="domain" description="Helicase ATP-binding" evidence="19">
    <location>
        <begin position="87"/>
        <end position="247"/>
    </location>
</feature>
<name>A0A7X9UB49_9ACTN</name>
<dbReference type="GO" id="GO:0031522">
    <property type="term" value="C:cell envelope Sec protein transport complex"/>
    <property type="evidence" value="ECO:0007669"/>
    <property type="project" value="TreeGrafter"/>
</dbReference>
<dbReference type="PROSITE" id="PS51196">
    <property type="entry name" value="SECA_MOTOR_DEAD"/>
    <property type="match status" value="1"/>
</dbReference>
<evidence type="ECO:0000256" key="6">
    <source>
        <dbReference type="ARBA" id="ARBA00022490"/>
    </source>
</evidence>